<reference evidence="9 10" key="1">
    <citation type="submission" date="2020-08" db="EMBL/GenBank/DDBJ databases">
        <authorList>
            <person name="Hejnol A."/>
        </authorList>
    </citation>
    <scope>NUCLEOTIDE SEQUENCE [LARGE SCALE GENOMIC DNA]</scope>
</reference>
<feature type="transmembrane region" description="Helical" evidence="8">
    <location>
        <begin position="209"/>
        <end position="229"/>
    </location>
</feature>
<evidence type="ECO:0000313" key="9">
    <source>
        <dbReference type="EMBL" id="CAD5118518.1"/>
    </source>
</evidence>
<evidence type="ECO:0000256" key="3">
    <source>
        <dbReference type="ARBA" id="ARBA00022475"/>
    </source>
</evidence>
<dbReference type="PANTHER" id="PTHR20855:SF3">
    <property type="entry name" value="LD03007P"/>
    <property type="match status" value="1"/>
</dbReference>
<feature type="transmembrane region" description="Helical" evidence="8">
    <location>
        <begin position="63"/>
        <end position="86"/>
    </location>
</feature>
<accession>A0A7I8VVC1</accession>
<feature type="transmembrane region" description="Helical" evidence="8">
    <location>
        <begin position="107"/>
        <end position="124"/>
    </location>
</feature>
<keyword evidence="7" id="KW-0479">Metal-binding</keyword>
<dbReference type="GO" id="GO:0140911">
    <property type="term" value="F:pore-forming activity"/>
    <property type="evidence" value="ECO:0007669"/>
    <property type="project" value="InterPro"/>
</dbReference>
<evidence type="ECO:0000256" key="6">
    <source>
        <dbReference type="ARBA" id="ARBA00023136"/>
    </source>
</evidence>
<keyword evidence="7" id="KW-0862">Zinc</keyword>
<feature type="binding site" evidence="7">
    <location>
        <position position="216"/>
    </location>
    <ligand>
        <name>Zn(2+)</name>
        <dbReference type="ChEBI" id="CHEBI:29105"/>
    </ligand>
</feature>
<dbReference type="PANTHER" id="PTHR20855">
    <property type="entry name" value="ADIPOR/PROGESTIN RECEPTOR-RELATED"/>
    <property type="match status" value="1"/>
</dbReference>
<dbReference type="EMBL" id="CAJFCJ010000009">
    <property type="protein sequence ID" value="CAD5118518.1"/>
    <property type="molecule type" value="Genomic_DNA"/>
</dbReference>
<dbReference type="NCBIfam" id="TIGR01065">
    <property type="entry name" value="hlyIII"/>
    <property type="match status" value="1"/>
</dbReference>
<evidence type="ECO:0000256" key="2">
    <source>
        <dbReference type="ARBA" id="ARBA00007018"/>
    </source>
</evidence>
<protein>
    <submittedName>
        <fullName evidence="9">DgyrCDS7211</fullName>
    </submittedName>
</protein>
<feature type="binding site" evidence="7">
    <location>
        <position position="212"/>
    </location>
    <ligand>
        <name>Zn(2+)</name>
        <dbReference type="ChEBI" id="CHEBI:29105"/>
    </ligand>
</feature>
<dbReference type="AlphaFoldDB" id="A0A7I8VVC1"/>
<evidence type="ECO:0000256" key="5">
    <source>
        <dbReference type="ARBA" id="ARBA00022989"/>
    </source>
</evidence>
<keyword evidence="3" id="KW-1003">Cell membrane</keyword>
<sequence>MYSMNEADKLKRYMNPRAKPGEPYQATFPESVANVITHAIFIVPAFVGFLWMLYISSDFNTRIVAWIYGSSLVIVFTTSTVFHAITLSKDLSRRKSLKTFFHVGDRAVIYLFIASSYTPWLILKEDVQKAATPVLYTVWISAIIGILYQYTFHEQYKFLETLLYVMVGLLPSLPLIFVLEDSSGLWEMFIGGVVYIAGIVFFKSDGRIPFAHAIWHCFVFVAAAMHYGAVCKYLF</sequence>
<organism evidence="9 10">
    <name type="scientific">Dimorphilus gyrociliatus</name>
    <dbReference type="NCBI Taxonomy" id="2664684"/>
    <lineage>
        <taxon>Eukaryota</taxon>
        <taxon>Metazoa</taxon>
        <taxon>Spiralia</taxon>
        <taxon>Lophotrochozoa</taxon>
        <taxon>Annelida</taxon>
        <taxon>Polychaeta</taxon>
        <taxon>Polychaeta incertae sedis</taxon>
        <taxon>Dinophilidae</taxon>
        <taxon>Dimorphilus</taxon>
    </lineage>
</organism>
<keyword evidence="4 8" id="KW-0812">Transmembrane</keyword>
<name>A0A7I8VVC1_9ANNE</name>
<evidence type="ECO:0000256" key="4">
    <source>
        <dbReference type="ARBA" id="ARBA00022692"/>
    </source>
</evidence>
<evidence type="ECO:0000256" key="7">
    <source>
        <dbReference type="PIRSR" id="PIRSR604254-1"/>
    </source>
</evidence>
<dbReference type="Proteomes" id="UP000549394">
    <property type="component" value="Unassembled WGS sequence"/>
</dbReference>
<keyword evidence="5 8" id="KW-1133">Transmembrane helix</keyword>
<dbReference type="InterPro" id="IPR004254">
    <property type="entry name" value="AdipoR/HlyIII-related"/>
</dbReference>
<comment type="subcellular location">
    <subcellularLocation>
        <location evidence="1">Cell membrane</location>
        <topology evidence="1">Multi-pass membrane protein</topology>
    </subcellularLocation>
</comment>
<feature type="binding site" evidence="7">
    <location>
        <position position="83"/>
    </location>
    <ligand>
        <name>Zn(2+)</name>
        <dbReference type="ChEBI" id="CHEBI:29105"/>
    </ligand>
</feature>
<evidence type="ECO:0000313" key="10">
    <source>
        <dbReference type="Proteomes" id="UP000549394"/>
    </source>
</evidence>
<proteinExistence type="inferred from homology"/>
<dbReference type="GO" id="GO:0046872">
    <property type="term" value="F:metal ion binding"/>
    <property type="evidence" value="ECO:0007669"/>
    <property type="project" value="UniProtKB-KW"/>
</dbReference>
<feature type="transmembrane region" description="Helical" evidence="8">
    <location>
        <begin position="162"/>
        <end position="179"/>
    </location>
</feature>
<comment type="similarity">
    <text evidence="2">Belongs to the ADIPOR family.</text>
</comment>
<feature type="transmembrane region" description="Helical" evidence="8">
    <location>
        <begin position="185"/>
        <end position="202"/>
    </location>
</feature>
<feature type="transmembrane region" description="Helical" evidence="8">
    <location>
        <begin position="130"/>
        <end position="150"/>
    </location>
</feature>
<keyword evidence="6 8" id="KW-0472">Membrane</keyword>
<dbReference type="Pfam" id="PF03006">
    <property type="entry name" value="HlyIII"/>
    <property type="match status" value="1"/>
</dbReference>
<feature type="transmembrane region" description="Helical" evidence="8">
    <location>
        <begin position="35"/>
        <end position="57"/>
    </location>
</feature>
<dbReference type="InterPro" id="IPR005744">
    <property type="entry name" value="Hy-lIII"/>
</dbReference>
<evidence type="ECO:0000256" key="8">
    <source>
        <dbReference type="SAM" id="Phobius"/>
    </source>
</evidence>
<comment type="caution">
    <text evidence="9">The sequence shown here is derived from an EMBL/GenBank/DDBJ whole genome shotgun (WGS) entry which is preliminary data.</text>
</comment>
<gene>
    <name evidence="9" type="ORF">DGYR_LOCUS6879</name>
</gene>
<evidence type="ECO:0000256" key="1">
    <source>
        <dbReference type="ARBA" id="ARBA00004651"/>
    </source>
</evidence>
<keyword evidence="10" id="KW-1185">Reference proteome</keyword>
<dbReference type="GO" id="GO:0005886">
    <property type="term" value="C:plasma membrane"/>
    <property type="evidence" value="ECO:0007669"/>
    <property type="project" value="UniProtKB-SubCell"/>
</dbReference>
<dbReference type="OrthoDB" id="186812at2759"/>